<dbReference type="OrthoDB" id="3629860at2"/>
<dbReference type="KEGG" id="aab:A4R43_01010"/>
<protein>
    <submittedName>
        <fullName evidence="1">Uncharacterized protein</fullName>
    </submittedName>
</protein>
<evidence type="ECO:0000313" key="2">
    <source>
        <dbReference type="Proteomes" id="UP000250434"/>
    </source>
</evidence>
<keyword evidence="2" id="KW-1185">Reference proteome</keyword>
<reference evidence="1 2" key="1">
    <citation type="submission" date="2016-04" db="EMBL/GenBank/DDBJ databases">
        <title>Complete genome sequence and analysis of deep-sea sediment isolate, Amycolatopsis sp. WP1.</title>
        <authorList>
            <person name="Wang H."/>
            <person name="Chen S."/>
            <person name="Wu Q."/>
        </authorList>
    </citation>
    <scope>NUCLEOTIDE SEQUENCE [LARGE SCALE GENOMIC DNA]</scope>
    <source>
        <strain evidence="1 2">WP1</strain>
    </source>
</reference>
<gene>
    <name evidence="1" type="ORF">A4R43_01010</name>
</gene>
<sequence length="62" mass="6662">MTGKPAQPVLSDGDLERLGISRNLAEYVADIADDHGPLTPAQRDQLAVLLRPDPTKRLARGA</sequence>
<proteinExistence type="predicted"/>
<dbReference type="EMBL" id="CP015163">
    <property type="protein sequence ID" value="AXB41268.1"/>
    <property type="molecule type" value="Genomic_DNA"/>
</dbReference>
<organism evidence="1 2">
    <name type="scientific">Amycolatopsis albispora</name>
    <dbReference type="NCBI Taxonomy" id="1804986"/>
    <lineage>
        <taxon>Bacteria</taxon>
        <taxon>Bacillati</taxon>
        <taxon>Actinomycetota</taxon>
        <taxon>Actinomycetes</taxon>
        <taxon>Pseudonocardiales</taxon>
        <taxon>Pseudonocardiaceae</taxon>
        <taxon>Amycolatopsis</taxon>
    </lineage>
</organism>
<dbReference type="RefSeq" id="WP_113690556.1">
    <property type="nucleotide sequence ID" value="NZ_CP015163.1"/>
</dbReference>
<dbReference type="AlphaFoldDB" id="A0A344KZP4"/>
<accession>A0A344KZP4</accession>
<evidence type="ECO:0000313" key="1">
    <source>
        <dbReference type="EMBL" id="AXB41268.1"/>
    </source>
</evidence>
<dbReference type="Proteomes" id="UP000250434">
    <property type="component" value="Chromosome"/>
</dbReference>
<name>A0A344KZP4_9PSEU</name>